<accession>A0A7S7LXL8</accession>
<reference evidence="1 2" key="1">
    <citation type="submission" date="2020-05" db="EMBL/GenBank/DDBJ databases">
        <title>Sulfurimonas marisnigri, sp. nov., and Sulfurimonas baltica, sp. nov., manganese oxide reducing chemolithoautotrophs of the class Epsilonproteobacteria isolated from the pelagic redoxclines of the Black and Baltic Seas and emended description of the genus Sulfurimonas.</title>
        <authorList>
            <person name="Henkel J.V."/>
            <person name="Laudan C."/>
            <person name="Werner J."/>
            <person name="Neu T."/>
            <person name="Plewe S."/>
            <person name="Sproer C."/>
            <person name="Bunk B."/>
            <person name="Schulz-Vogt H.N."/>
        </authorList>
    </citation>
    <scope>NUCLEOTIDE SEQUENCE [LARGE SCALE GENOMIC DNA]</scope>
    <source>
        <strain evidence="1 2">GD2</strain>
    </source>
</reference>
<gene>
    <name evidence="1" type="ORF">HUE88_05985</name>
</gene>
<dbReference type="AlphaFoldDB" id="A0A7S7LXL8"/>
<sequence>MNKQEIAKYANQLYVEMQINEMLPIEEYEIFVKPYYNTANWRFYEGKHQIVIGTEIFEHSKICDTTQQKVKYLSAFLYHELAHSIWTDKDLNKVDSILKKEDFSFDIFNLFEDARIEEKMRKHTKKSFNWIEFESLNKPINPLEIFFYILQCEHKKSDLENIKNIIPVHIFSMVFDYYKNVLACDSSDQIIEIMKNWYKSFPNTPKHINSLNKNGYLFSEEVKTFNNTEKFDELIEGLSNVLSTAGHNSQKNRDDKANINSMKSTGSLLYDEPVAVPFDIKQRDILLSKMEKLFFTRSRNQATNIPSKRLNIKRLTFGNEKKFRRKVAPDAYKKKITIILDLSGSMSLIIENMRLLIDVLDKMAAKNIIDATLILTETYSYEILPMPLKNGTIEHLVPAYGGEGMHNCMSSNIDLLSSSDFVWILTDGYIDEKPLNKEYFHKYNIITHAMYIGDISVKEEMGKSFDYVVCEENVTNLANMIFGMIK</sequence>
<organism evidence="1 2">
    <name type="scientific">Candidatus Sulfurimonas baltica</name>
    <dbReference type="NCBI Taxonomy" id="2740404"/>
    <lineage>
        <taxon>Bacteria</taxon>
        <taxon>Pseudomonadati</taxon>
        <taxon>Campylobacterota</taxon>
        <taxon>Epsilonproteobacteria</taxon>
        <taxon>Campylobacterales</taxon>
        <taxon>Sulfurimonadaceae</taxon>
        <taxon>Sulfurimonas</taxon>
    </lineage>
</organism>
<name>A0A7S7LXL8_9BACT</name>
<keyword evidence="2" id="KW-1185">Reference proteome</keyword>
<evidence type="ECO:0008006" key="3">
    <source>
        <dbReference type="Google" id="ProtNLM"/>
    </source>
</evidence>
<dbReference type="RefSeq" id="WP_194372069.1">
    <property type="nucleotide sequence ID" value="NZ_CP054492.1"/>
</dbReference>
<proteinExistence type="predicted"/>
<evidence type="ECO:0000313" key="2">
    <source>
        <dbReference type="Proteomes" id="UP000593994"/>
    </source>
</evidence>
<protein>
    <recommendedName>
        <fullName evidence="3">VWA domain-containing protein</fullName>
    </recommendedName>
</protein>
<dbReference type="Proteomes" id="UP000593994">
    <property type="component" value="Chromosome"/>
</dbReference>
<evidence type="ECO:0000313" key="1">
    <source>
        <dbReference type="EMBL" id="QOY53227.1"/>
    </source>
</evidence>
<dbReference type="EMBL" id="CP054492">
    <property type="protein sequence ID" value="QOY53227.1"/>
    <property type="molecule type" value="Genomic_DNA"/>
</dbReference>
<dbReference type="KEGG" id="sbal:HUE88_05985"/>